<accession>A0A2A2H9L9</accession>
<proteinExistence type="predicted"/>
<dbReference type="EMBL" id="LMVM01000001">
    <property type="protein sequence ID" value="PAV06112.1"/>
    <property type="molecule type" value="Genomic_DNA"/>
</dbReference>
<evidence type="ECO:0000313" key="2">
    <source>
        <dbReference type="Proteomes" id="UP000217784"/>
    </source>
</evidence>
<organism evidence="1 2">
    <name type="scientific">Methanobacterium bryantii</name>
    <dbReference type="NCBI Taxonomy" id="2161"/>
    <lineage>
        <taxon>Archaea</taxon>
        <taxon>Methanobacteriati</taxon>
        <taxon>Methanobacteriota</taxon>
        <taxon>Methanomada group</taxon>
        <taxon>Methanobacteria</taxon>
        <taxon>Methanobacteriales</taxon>
        <taxon>Methanobacteriaceae</taxon>
        <taxon>Methanobacterium</taxon>
    </lineage>
</organism>
<dbReference type="OrthoDB" id="67802at2157"/>
<gene>
    <name evidence="1" type="ORF">ASJ80_14870</name>
</gene>
<keyword evidence="2" id="KW-1185">Reference proteome</keyword>
<evidence type="ECO:0000313" key="1">
    <source>
        <dbReference type="EMBL" id="PAV06112.1"/>
    </source>
</evidence>
<name>A0A2A2H9L9_METBR</name>
<sequence length="65" mass="7810">MDEMKDEIIKMRYMILVKKGIVDKKYESYQNISKIVKEYENQFIPGTVLLSEKAGYKLRIEYPME</sequence>
<dbReference type="RefSeq" id="WP_069583557.1">
    <property type="nucleotide sequence ID" value="NZ_LMVM01000001.1"/>
</dbReference>
<protein>
    <submittedName>
        <fullName evidence="1">Uncharacterized protein</fullName>
    </submittedName>
</protein>
<comment type="caution">
    <text evidence="1">The sequence shown here is derived from an EMBL/GenBank/DDBJ whole genome shotgun (WGS) entry which is preliminary data.</text>
</comment>
<dbReference type="AlphaFoldDB" id="A0A2A2H9L9"/>
<dbReference type="Proteomes" id="UP000217784">
    <property type="component" value="Unassembled WGS sequence"/>
</dbReference>
<reference evidence="1 2" key="1">
    <citation type="journal article" date="2017" name="BMC Genomics">
        <title>Genomic analysis of methanogenic archaea reveals a shift towards energy conservation.</title>
        <authorList>
            <person name="Gilmore S.P."/>
            <person name="Henske J.K."/>
            <person name="Sexton J.A."/>
            <person name="Solomon K.V."/>
            <person name="Seppala S."/>
            <person name="Yoo J.I."/>
            <person name="Huyett L.M."/>
            <person name="Pressman A."/>
            <person name="Cogan J.Z."/>
            <person name="Kivenson V."/>
            <person name="Peng X."/>
            <person name="Tan Y."/>
            <person name="Valentine D.L."/>
            <person name="O'Malley M.A."/>
        </authorList>
    </citation>
    <scope>NUCLEOTIDE SEQUENCE [LARGE SCALE GENOMIC DNA]</scope>
    <source>
        <strain evidence="1 2">M.o.H.</strain>
    </source>
</reference>